<dbReference type="InterPro" id="IPR050336">
    <property type="entry name" value="Chromosome_partition/occlusion"/>
</dbReference>
<evidence type="ECO:0000256" key="1">
    <source>
        <dbReference type="SAM" id="MobiDB-lite"/>
    </source>
</evidence>
<protein>
    <submittedName>
        <fullName evidence="3">ParB/Srx family N-terminal domain-containing protein</fullName>
    </submittedName>
</protein>
<dbReference type="EMBL" id="CP113162">
    <property type="protein sequence ID" value="WEF52004.1"/>
    <property type="molecule type" value="Genomic_DNA"/>
</dbReference>
<dbReference type="Gene3D" id="3.90.1530.30">
    <property type="match status" value="1"/>
</dbReference>
<accession>A0ABY8BSZ9</accession>
<dbReference type="Proteomes" id="UP001213907">
    <property type="component" value="Chromosome"/>
</dbReference>
<feature type="region of interest" description="Disordered" evidence="1">
    <location>
        <begin position="394"/>
        <end position="416"/>
    </location>
</feature>
<sequence length="665" mass="72811">MMSAKQAETVVENGTEIFIPLSKLKKSPKNARKMPHGEAAIEALAGSIAAKGMLQNLVVEPEVDADGAETGFYLVTVGEGRRQAQALRAKRKQIKKSEPIRCVLDVANDPREISLDENVTRTEMHPADQFAVFTYLAEEKGYGAEEIAARFGVTAHIVRQRLRLGSVSPKLMQVYRDGDLTLDQLMAFAITGDHARQEDAFERLIHNREPYAIRRLLTETNVPARDRRARFVGLETYDAAGGMILRDLFSDDQGGYLEDAALLDRLTKERLENAAAELCEYEGWKWAEAHLDYPHSHGLRRLYPSAVDLSPEDIAAYEAAQAAYDALTTQFEGVEELPDDIDERFGELEAEIERINARREAYDPDVISRCGAFVILNHDGTLRIERGFVRREDEHLHPASPVTDADDAEGRSGMGDADGGSLSIGWNDEAATGKPLSDLLVRDLTAYRTLGLRLALGEQPDVALIAVIQAMVAQTFYHQATSCLDIRLTSAALAAHAEGIEDTAAARALADRHDRWAAQLPESPSDLWRFVVELDHDSRMALFAHCAALTVFAVRVPWDKKPLALATADTLATVLAFDMSQYWTPTARSYFGRVAKDHIIAAVSEAVGPEAANRIAGMKKAPMADAAEQLVAGTGWLPRIIAGPASVDVSAGGMTDDEGRAVDNA</sequence>
<dbReference type="InterPro" id="IPR003115">
    <property type="entry name" value="ParB_N"/>
</dbReference>
<dbReference type="PANTHER" id="PTHR33375:SF7">
    <property type="entry name" value="CHROMOSOME 2-PARTITIONING PROTEIN PARB-RELATED"/>
    <property type="match status" value="1"/>
</dbReference>
<evidence type="ECO:0000259" key="2">
    <source>
        <dbReference type="SMART" id="SM00470"/>
    </source>
</evidence>
<dbReference type="SUPFAM" id="SSF110849">
    <property type="entry name" value="ParB/Sulfiredoxin"/>
    <property type="match status" value="1"/>
</dbReference>
<dbReference type="SMART" id="SM00470">
    <property type="entry name" value="ParB"/>
    <property type="match status" value="1"/>
</dbReference>
<dbReference type="CDD" id="cd16406">
    <property type="entry name" value="ParB_N_like"/>
    <property type="match status" value="1"/>
</dbReference>
<dbReference type="InterPro" id="IPR036086">
    <property type="entry name" value="ParB/Sulfiredoxin_sf"/>
</dbReference>
<dbReference type="Gene3D" id="1.10.10.2830">
    <property type="match status" value="1"/>
</dbReference>
<keyword evidence="4" id="KW-1185">Reference proteome</keyword>
<gene>
    <name evidence="3" type="ORF">AFIC_000461</name>
</gene>
<evidence type="ECO:0000313" key="3">
    <source>
        <dbReference type="EMBL" id="WEF52004.1"/>
    </source>
</evidence>
<reference evidence="3 4" key="1">
    <citation type="submission" date="2022-11" db="EMBL/GenBank/DDBJ databases">
        <authorList>
            <person name="Siebert D."/>
            <person name="Busche T."/>
            <person name="Saydam E."/>
            <person name="Kalinowski J."/>
            <person name="Ruckert C."/>
            <person name="Blombach B."/>
        </authorList>
    </citation>
    <scope>NUCLEOTIDE SEQUENCE [LARGE SCALE GENOMIC DNA]</scope>
    <source>
        <strain evidence="3 4">DSM 1083</strain>
    </source>
</reference>
<evidence type="ECO:0000313" key="4">
    <source>
        <dbReference type="Proteomes" id="UP001213907"/>
    </source>
</evidence>
<proteinExistence type="predicted"/>
<organism evidence="3 4">
    <name type="scientific">Afipia carboxydohydrogena</name>
    <name type="common">Pseudomonas carboxydohydrogena</name>
    <dbReference type="NCBI Taxonomy" id="290"/>
    <lineage>
        <taxon>Bacteria</taxon>
        <taxon>Pseudomonadati</taxon>
        <taxon>Pseudomonadota</taxon>
        <taxon>Alphaproteobacteria</taxon>
        <taxon>Hyphomicrobiales</taxon>
        <taxon>Nitrobacteraceae</taxon>
        <taxon>Afipia</taxon>
    </lineage>
</organism>
<dbReference type="SUPFAM" id="SSF109709">
    <property type="entry name" value="KorB DNA-binding domain-like"/>
    <property type="match status" value="1"/>
</dbReference>
<feature type="domain" description="ParB-like N-terminal" evidence="2">
    <location>
        <begin position="17"/>
        <end position="119"/>
    </location>
</feature>
<name>A0ABY8BSZ9_AFICR</name>
<dbReference type="Pfam" id="PF02195">
    <property type="entry name" value="ParB_N"/>
    <property type="match status" value="1"/>
</dbReference>
<dbReference type="PANTHER" id="PTHR33375">
    <property type="entry name" value="CHROMOSOME-PARTITIONING PROTEIN PARB-RELATED"/>
    <property type="match status" value="1"/>
</dbReference>